<keyword evidence="1 6" id="KW-0547">Nucleotide-binding</keyword>
<accession>A0AB39CZH2</accession>
<feature type="domain" description="UvrD-like helicase ATP-binding" evidence="7">
    <location>
        <begin position="2"/>
        <end position="277"/>
    </location>
</feature>
<dbReference type="PROSITE" id="PS51198">
    <property type="entry name" value="UVRD_HELICASE_ATP_BIND"/>
    <property type="match status" value="1"/>
</dbReference>
<dbReference type="GO" id="GO:0016787">
    <property type="term" value="F:hydrolase activity"/>
    <property type="evidence" value="ECO:0007669"/>
    <property type="project" value="UniProtKB-UniRule"/>
</dbReference>
<dbReference type="Pfam" id="PF00580">
    <property type="entry name" value="UvrD-helicase"/>
    <property type="match status" value="2"/>
</dbReference>
<evidence type="ECO:0000256" key="4">
    <source>
        <dbReference type="ARBA" id="ARBA00022840"/>
    </source>
</evidence>
<keyword evidence="2 6" id="KW-0378">Hydrolase</keyword>
<evidence type="ECO:0000256" key="3">
    <source>
        <dbReference type="ARBA" id="ARBA00022806"/>
    </source>
</evidence>
<dbReference type="PANTHER" id="PTHR11070">
    <property type="entry name" value="UVRD / RECB / PCRA DNA HELICASE FAMILY MEMBER"/>
    <property type="match status" value="1"/>
</dbReference>
<dbReference type="GO" id="GO:0005524">
    <property type="term" value="F:ATP binding"/>
    <property type="evidence" value="ECO:0007669"/>
    <property type="project" value="UniProtKB-UniRule"/>
</dbReference>
<protein>
    <recommendedName>
        <fullName evidence="5">DNA 3'-5' helicase II</fullName>
    </recommendedName>
</protein>
<dbReference type="EMBL" id="CP158254">
    <property type="protein sequence ID" value="XDJ47190.1"/>
    <property type="molecule type" value="Genomic_DNA"/>
</dbReference>
<dbReference type="GO" id="GO:0003677">
    <property type="term" value="F:DNA binding"/>
    <property type="evidence" value="ECO:0007669"/>
    <property type="project" value="InterPro"/>
</dbReference>
<evidence type="ECO:0000256" key="6">
    <source>
        <dbReference type="PROSITE-ProRule" id="PRU00560"/>
    </source>
</evidence>
<dbReference type="Gene3D" id="3.40.50.300">
    <property type="entry name" value="P-loop containing nucleotide triphosphate hydrolases"/>
    <property type="match status" value="2"/>
</dbReference>
<evidence type="ECO:0000313" key="8">
    <source>
        <dbReference type="EMBL" id="XDJ47190.1"/>
    </source>
</evidence>
<dbReference type="PANTHER" id="PTHR11070:SF2">
    <property type="entry name" value="ATP-DEPENDENT DNA HELICASE SRS2"/>
    <property type="match status" value="1"/>
</dbReference>
<dbReference type="InterPro" id="IPR027417">
    <property type="entry name" value="P-loop_NTPase"/>
</dbReference>
<dbReference type="InterPro" id="IPR014016">
    <property type="entry name" value="UvrD-like_ATP-bd"/>
</dbReference>
<gene>
    <name evidence="8" type="ORF">ABRZ04_12940</name>
</gene>
<dbReference type="GO" id="GO:0000725">
    <property type="term" value="P:recombinational repair"/>
    <property type="evidence" value="ECO:0007669"/>
    <property type="project" value="TreeGrafter"/>
</dbReference>
<reference evidence="8" key="1">
    <citation type="submission" date="2024-05" db="EMBL/GenBank/DDBJ databases">
        <authorList>
            <person name="Luo Y.-C."/>
            <person name="Nicholds J."/>
            <person name="Mortimer T."/>
            <person name="Maboni G."/>
        </authorList>
    </citation>
    <scope>NUCLEOTIDE SEQUENCE</scope>
    <source>
        <strain evidence="8">151836</strain>
    </source>
</reference>
<feature type="binding site" evidence="6">
    <location>
        <begin position="23"/>
        <end position="30"/>
    </location>
    <ligand>
        <name>ATP</name>
        <dbReference type="ChEBI" id="CHEBI:30616"/>
    </ligand>
</feature>
<proteinExistence type="predicted"/>
<keyword evidence="4 6" id="KW-0067">ATP-binding</keyword>
<evidence type="ECO:0000259" key="7">
    <source>
        <dbReference type="PROSITE" id="PS51198"/>
    </source>
</evidence>
<dbReference type="RefSeq" id="WP_368639722.1">
    <property type="nucleotide sequence ID" value="NZ_CP158254.1"/>
</dbReference>
<dbReference type="SUPFAM" id="SSF52540">
    <property type="entry name" value="P-loop containing nucleoside triphosphate hydrolases"/>
    <property type="match status" value="1"/>
</dbReference>
<organism evidence="8">
    <name type="scientific">Castellaniella ginsengisoli</name>
    <dbReference type="NCBI Taxonomy" id="546114"/>
    <lineage>
        <taxon>Bacteria</taxon>
        <taxon>Pseudomonadati</taxon>
        <taxon>Pseudomonadota</taxon>
        <taxon>Betaproteobacteria</taxon>
        <taxon>Burkholderiales</taxon>
        <taxon>Alcaligenaceae</taxon>
        <taxon>Castellaniella</taxon>
    </lineage>
</organism>
<keyword evidence="3 6" id="KW-0347">Helicase</keyword>
<dbReference type="GO" id="GO:0043138">
    <property type="term" value="F:3'-5' DNA helicase activity"/>
    <property type="evidence" value="ECO:0007669"/>
    <property type="project" value="TreeGrafter"/>
</dbReference>
<name>A0AB39CZH2_9BURK</name>
<evidence type="ECO:0000256" key="1">
    <source>
        <dbReference type="ARBA" id="ARBA00022741"/>
    </source>
</evidence>
<dbReference type="AlphaFoldDB" id="A0AB39CZH2"/>
<dbReference type="InterPro" id="IPR000212">
    <property type="entry name" value="DNA_helicase_UvrD/REP"/>
</dbReference>
<sequence length="574" mass="62844">MTQASAEQLQIIGAPITPMSVIACAGSGKTFTAVRRLAEMRKQLGSYRGRVALLSFSNIAVDTFRREYRQLTWDAPRGSGHDSVEIDTLDSFITGNVLRPHSYRTMGSQQAAFLVMGGEAFLNAFKFKTDTYPREITMMQVGVENGEFFFYYADNDNLRRLNTAYASGIVNGLGRIGAYTHNLGRYWCHRTLAEQPAILRALARRYPHILIDEAQDIGTVHQAIIEQLVEAGCQVSLIGDPNQGIYNFAGANGAFLTQYGQRPGVNTLSLTRNYRSVPAILHLANQLSMREDTADRTAPATTHGAFFVPYRNADREKLVAAFRAVVEAADLKLARSAVLCRGRDMADRLARARGAPGQGIVKGFAQAAILRDYRTDFLGAYKQTAACIVSLLADPPQGLVTRITQPILYPEDRPLCRLVWAFTRNADLGLPAATLPGGTHWHPQLLERTRELLARIERDYGLASANNLGNKLARRGLTNAPLVAAADLAVENDQPSIRVDTVHQAKGESLDAVLYLANRDHVNALLAGVNTELGRIGYVAVTRARNLLWLGVPANALGELRPALLACGFQEAEA</sequence>
<evidence type="ECO:0000256" key="2">
    <source>
        <dbReference type="ARBA" id="ARBA00022801"/>
    </source>
</evidence>
<evidence type="ECO:0000256" key="5">
    <source>
        <dbReference type="ARBA" id="ARBA00034923"/>
    </source>
</evidence>